<keyword evidence="5" id="KW-1185">Reference proteome</keyword>
<dbReference type="InterPro" id="IPR012338">
    <property type="entry name" value="Beta-lactam/transpept-like"/>
</dbReference>
<dbReference type="EMBL" id="JAUQUB010000003">
    <property type="protein sequence ID" value="MDO7883006.1"/>
    <property type="molecule type" value="Genomic_DNA"/>
</dbReference>
<reference evidence="4 5" key="1">
    <citation type="submission" date="2023-07" db="EMBL/GenBank/DDBJ databases">
        <title>Protaetiibacter sp. nov WY-16 isolated from soil.</title>
        <authorList>
            <person name="Liu B."/>
            <person name="Wan Y."/>
        </authorList>
    </citation>
    <scope>NUCLEOTIDE SEQUENCE [LARGE SCALE GENOMIC DNA]</scope>
    <source>
        <strain evidence="4 5">WY-16</strain>
    </source>
</reference>
<dbReference type="Proteomes" id="UP001241072">
    <property type="component" value="Unassembled WGS sequence"/>
</dbReference>
<dbReference type="GO" id="GO:0016787">
    <property type="term" value="F:hydrolase activity"/>
    <property type="evidence" value="ECO:0007669"/>
    <property type="project" value="UniProtKB-KW"/>
</dbReference>
<sequence>MDTSGLDAFLADHDFSGAVVVRRGPTTLFEQATGLASQRWGVPNTLDTRFDTASITKLFTAVGVLQLVGKGELDLETSIHHYVDLAGTTISPAVTLLHLLTHTSGIADDADEEAGESYEALFTDIPNYSIIQTKDFLPQFVHKEPLAEPGTVCRYCNVGYVLAGLAIEKVTGVPYRQYVFDEVFTRAGMLDSGFYDRRDAAPRVAEGWDLVDGVWRSNIYSYPPIGSPDAGAQVTAADLLRFLDAVRDGTLLDAEHTEEFFTPQVEHDESTMFGFGLEFDMNEDGTVRSYYKEGVNPGVSGIVRHYLEDGVDLVVLSNSEEGAWPVIRELDERLGG</sequence>
<evidence type="ECO:0000256" key="1">
    <source>
        <dbReference type="ARBA" id="ARBA00004370"/>
    </source>
</evidence>
<dbReference type="SUPFAM" id="SSF56601">
    <property type="entry name" value="beta-lactamase/transpeptidase-like"/>
    <property type="match status" value="1"/>
</dbReference>
<accession>A0ABT9BPP4</accession>
<evidence type="ECO:0000313" key="5">
    <source>
        <dbReference type="Proteomes" id="UP001241072"/>
    </source>
</evidence>
<dbReference type="RefSeq" id="WP_305003436.1">
    <property type="nucleotide sequence ID" value="NZ_JAUQUB010000003.1"/>
</dbReference>
<comment type="subcellular location">
    <subcellularLocation>
        <location evidence="1">Membrane</location>
    </subcellularLocation>
</comment>
<keyword evidence="4" id="KW-0378">Hydrolase</keyword>
<gene>
    <name evidence="4" type="ORF">Q5716_12280</name>
</gene>
<dbReference type="PANTHER" id="PTHR46825">
    <property type="entry name" value="D-ALANYL-D-ALANINE-CARBOXYPEPTIDASE/ENDOPEPTIDASE AMPH"/>
    <property type="match status" value="1"/>
</dbReference>
<evidence type="ECO:0000259" key="3">
    <source>
        <dbReference type="Pfam" id="PF00144"/>
    </source>
</evidence>
<keyword evidence="2" id="KW-0472">Membrane</keyword>
<evidence type="ECO:0000256" key="2">
    <source>
        <dbReference type="ARBA" id="ARBA00023136"/>
    </source>
</evidence>
<protein>
    <submittedName>
        <fullName evidence="4">Serine hydrolase domain-containing protein</fullName>
        <ecNumber evidence="4">3.1.1.103</ecNumber>
    </submittedName>
</protein>
<comment type="caution">
    <text evidence="4">The sequence shown here is derived from an EMBL/GenBank/DDBJ whole genome shotgun (WGS) entry which is preliminary data.</text>
</comment>
<evidence type="ECO:0000313" key="4">
    <source>
        <dbReference type="EMBL" id="MDO7883006.1"/>
    </source>
</evidence>
<dbReference type="Pfam" id="PF00144">
    <property type="entry name" value="Beta-lactamase"/>
    <property type="match status" value="1"/>
</dbReference>
<proteinExistence type="predicted"/>
<dbReference type="InterPro" id="IPR001466">
    <property type="entry name" value="Beta-lactam-related"/>
</dbReference>
<dbReference type="Gene3D" id="3.40.710.10">
    <property type="entry name" value="DD-peptidase/beta-lactamase superfamily"/>
    <property type="match status" value="1"/>
</dbReference>
<name>A0ABT9BPP4_9MICO</name>
<dbReference type="PANTHER" id="PTHR46825:SF11">
    <property type="entry name" value="PENICILLIN-BINDING PROTEIN 4"/>
    <property type="match status" value="1"/>
</dbReference>
<dbReference type="EC" id="3.1.1.103" evidence="4"/>
<organism evidence="4 5">
    <name type="scientific">Antiquaquibacter soli</name>
    <dbReference type="NCBI Taxonomy" id="3064523"/>
    <lineage>
        <taxon>Bacteria</taxon>
        <taxon>Bacillati</taxon>
        <taxon>Actinomycetota</taxon>
        <taxon>Actinomycetes</taxon>
        <taxon>Micrococcales</taxon>
        <taxon>Microbacteriaceae</taxon>
        <taxon>Antiquaquibacter</taxon>
    </lineage>
</organism>
<dbReference type="InterPro" id="IPR050491">
    <property type="entry name" value="AmpC-like"/>
</dbReference>
<feature type="domain" description="Beta-lactamase-related" evidence="3">
    <location>
        <begin position="8"/>
        <end position="325"/>
    </location>
</feature>